<organism evidence="1 2">
    <name type="scientific">Acetatifactor muris</name>
    <dbReference type="NCBI Taxonomy" id="879566"/>
    <lineage>
        <taxon>Bacteria</taxon>
        <taxon>Bacillati</taxon>
        <taxon>Bacillota</taxon>
        <taxon>Clostridia</taxon>
        <taxon>Lachnospirales</taxon>
        <taxon>Lachnospiraceae</taxon>
        <taxon>Acetatifactor</taxon>
    </lineage>
</organism>
<evidence type="ECO:0000313" key="2">
    <source>
        <dbReference type="Proteomes" id="UP000236311"/>
    </source>
</evidence>
<name>A0A2K4ZPR7_9FIRM</name>
<reference evidence="1 2" key="1">
    <citation type="submission" date="2018-01" db="EMBL/GenBank/DDBJ databases">
        <authorList>
            <person name="Gaut B.S."/>
            <person name="Morton B.R."/>
            <person name="Clegg M.T."/>
            <person name="Duvall M.R."/>
        </authorList>
    </citation>
    <scope>NUCLEOTIDE SEQUENCE [LARGE SCALE GENOMIC DNA]</scope>
    <source>
        <strain evidence="1">GP69</strain>
    </source>
</reference>
<dbReference type="RefSeq" id="WP_103242410.1">
    <property type="nucleotide sequence ID" value="NZ_JANJZD010000057.1"/>
</dbReference>
<accession>A0A2K4ZPR7</accession>
<protein>
    <submittedName>
        <fullName evidence="1">Uncharacterized protein</fullName>
    </submittedName>
</protein>
<gene>
    <name evidence="1" type="ORF">AMURIS_05232</name>
</gene>
<sequence>MRLIDADGIKYTEQINGEITVSKEEIQKMPTILDYQNMIQDIKERLQERTEYYGDDENLDSKIYKEILGIIGDRIVEN</sequence>
<dbReference type="Proteomes" id="UP000236311">
    <property type="component" value="Unassembled WGS sequence"/>
</dbReference>
<evidence type="ECO:0000313" key="1">
    <source>
        <dbReference type="EMBL" id="SOY32467.1"/>
    </source>
</evidence>
<dbReference type="AlphaFoldDB" id="A0A2K4ZPR7"/>
<dbReference type="EMBL" id="OFSM01000052">
    <property type="protein sequence ID" value="SOY32467.1"/>
    <property type="molecule type" value="Genomic_DNA"/>
</dbReference>
<keyword evidence="2" id="KW-1185">Reference proteome</keyword>
<proteinExistence type="predicted"/>